<name>A0ABX2VUR5_AJEDR</name>
<protein>
    <submittedName>
        <fullName evidence="2">Uncharacterized protein</fullName>
    </submittedName>
</protein>
<proteinExistence type="predicted"/>
<evidence type="ECO:0000256" key="1">
    <source>
        <dbReference type="SAM" id="MobiDB-lite"/>
    </source>
</evidence>
<evidence type="ECO:0000313" key="3">
    <source>
        <dbReference type="Proteomes" id="UP000002039"/>
    </source>
</evidence>
<sequence length="114" mass="12983">MPGVCAGSYLNKGAAKRRKRFPVKPARYRTVVTDWEGREGDWLQTGRRHFDYGFDIKPTQRADRRKETDPGAGTEQGTNRRAHWLQPAETRQGVGPDKLSIPADVEKDHINHKS</sequence>
<keyword evidence="3" id="KW-1185">Reference proteome</keyword>
<dbReference type="EMBL" id="EQ999975">
    <property type="protein sequence ID" value="OAT00908.1"/>
    <property type="molecule type" value="Genomic_DNA"/>
</dbReference>
<dbReference type="RefSeq" id="XP_045280635.1">
    <property type="nucleotide sequence ID" value="XM_045425984.1"/>
</dbReference>
<evidence type="ECO:0000313" key="2">
    <source>
        <dbReference type="EMBL" id="OAT00908.1"/>
    </source>
</evidence>
<feature type="region of interest" description="Disordered" evidence="1">
    <location>
        <begin position="53"/>
        <end position="114"/>
    </location>
</feature>
<organism evidence="2 3">
    <name type="scientific">Ajellomyces dermatitidis (strain ER-3 / ATCC MYA-2586)</name>
    <name type="common">Blastomyces dermatitidis</name>
    <dbReference type="NCBI Taxonomy" id="559297"/>
    <lineage>
        <taxon>Eukaryota</taxon>
        <taxon>Fungi</taxon>
        <taxon>Dikarya</taxon>
        <taxon>Ascomycota</taxon>
        <taxon>Pezizomycotina</taxon>
        <taxon>Eurotiomycetes</taxon>
        <taxon>Eurotiomycetidae</taxon>
        <taxon>Onygenales</taxon>
        <taxon>Ajellomycetaceae</taxon>
        <taxon>Blastomyces</taxon>
    </lineage>
</organism>
<reference evidence="3" key="1">
    <citation type="journal article" date="2015" name="PLoS Genet.">
        <title>The dynamic genome and transcriptome of the human fungal pathogen Blastomyces and close relative Emmonsia.</title>
        <authorList>
            <person name="Munoz J.F."/>
            <person name="Gauthier G.M."/>
            <person name="Desjardins C.A."/>
            <person name="Gallo J.E."/>
            <person name="Holder J."/>
            <person name="Sullivan T.D."/>
            <person name="Marty A.J."/>
            <person name="Carmen J.C."/>
            <person name="Chen Z."/>
            <person name="Ding L."/>
            <person name="Gujja S."/>
            <person name="Magrini V."/>
            <person name="Misas E."/>
            <person name="Mitreva M."/>
            <person name="Priest M."/>
            <person name="Saif S."/>
            <person name="Whiston E.A."/>
            <person name="Young S."/>
            <person name="Zeng Q."/>
            <person name="Goldman W.E."/>
            <person name="Mardis E.R."/>
            <person name="Taylor J.W."/>
            <person name="McEwen J.G."/>
            <person name="Clay O.K."/>
            <person name="Klein B.S."/>
            <person name="Cuomo C.A."/>
        </authorList>
    </citation>
    <scope>NUCLEOTIDE SEQUENCE [LARGE SCALE GENOMIC DNA]</scope>
    <source>
        <strain evidence="3">ER-3 / ATCC MYA-2586</strain>
    </source>
</reference>
<feature type="compositionally biased region" description="Basic and acidic residues" evidence="1">
    <location>
        <begin position="104"/>
        <end position="114"/>
    </location>
</feature>
<feature type="compositionally biased region" description="Basic and acidic residues" evidence="1">
    <location>
        <begin position="53"/>
        <end position="69"/>
    </location>
</feature>
<accession>A0ABX2VUR5</accession>
<dbReference type="Proteomes" id="UP000002039">
    <property type="component" value="Unassembled WGS sequence"/>
</dbReference>
<gene>
    <name evidence="2" type="ORF">BDCG_16786</name>
</gene>
<dbReference type="GeneID" id="69031678"/>